<evidence type="ECO:0000313" key="8">
    <source>
        <dbReference type="Proteomes" id="UP001169069"/>
    </source>
</evidence>
<dbReference type="InterPro" id="IPR002142">
    <property type="entry name" value="Peptidase_S49"/>
</dbReference>
<evidence type="ECO:0000256" key="2">
    <source>
        <dbReference type="ARBA" id="ARBA00022670"/>
    </source>
</evidence>
<accession>A0ABT7QX86</accession>
<dbReference type="CDD" id="cd07023">
    <property type="entry name" value="S49_Sppa_N_C"/>
    <property type="match status" value="1"/>
</dbReference>
<evidence type="ECO:0000256" key="5">
    <source>
        <dbReference type="SAM" id="Phobius"/>
    </source>
</evidence>
<dbReference type="EMBL" id="JAQIBD010000001">
    <property type="protein sequence ID" value="MDM5270951.1"/>
    <property type="molecule type" value="Genomic_DNA"/>
</dbReference>
<dbReference type="Proteomes" id="UP001169069">
    <property type="component" value="Unassembled WGS sequence"/>
</dbReference>
<dbReference type="RefSeq" id="WP_289412224.1">
    <property type="nucleotide sequence ID" value="NZ_JAQIBD010000001.1"/>
</dbReference>
<dbReference type="Pfam" id="PF01343">
    <property type="entry name" value="Peptidase_S49"/>
    <property type="match status" value="1"/>
</dbReference>
<keyword evidence="8" id="KW-1185">Reference proteome</keyword>
<feature type="domain" description="Peptidase S49" evidence="6">
    <location>
        <begin position="114"/>
        <end position="262"/>
    </location>
</feature>
<dbReference type="InterPro" id="IPR004635">
    <property type="entry name" value="Pept_S49_SppA"/>
</dbReference>
<organism evidence="7 8">
    <name type="scientific">Sulfurovum zhangzhouensis</name>
    <dbReference type="NCBI Taxonomy" id="3019067"/>
    <lineage>
        <taxon>Bacteria</taxon>
        <taxon>Pseudomonadati</taxon>
        <taxon>Campylobacterota</taxon>
        <taxon>Epsilonproteobacteria</taxon>
        <taxon>Campylobacterales</taxon>
        <taxon>Sulfurovaceae</taxon>
        <taxon>Sulfurovum</taxon>
    </lineage>
</organism>
<dbReference type="PANTHER" id="PTHR42987">
    <property type="entry name" value="PEPTIDASE S49"/>
    <property type="match status" value="1"/>
</dbReference>
<feature type="transmembrane region" description="Helical" evidence="5">
    <location>
        <begin position="21"/>
        <end position="41"/>
    </location>
</feature>
<gene>
    <name evidence="7" type="primary">sppA</name>
    <name evidence="7" type="ORF">PGH07_02020</name>
</gene>
<keyword evidence="3" id="KW-0378">Hydrolase</keyword>
<evidence type="ECO:0000259" key="6">
    <source>
        <dbReference type="Pfam" id="PF01343"/>
    </source>
</evidence>
<dbReference type="InterPro" id="IPR047272">
    <property type="entry name" value="S49_SppA_C"/>
</dbReference>
<protein>
    <submittedName>
        <fullName evidence="7">Signal peptide peptidase SppA</fullName>
    </submittedName>
</protein>
<dbReference type="Gene3D" id="3.90.226.10">
    <property type="entry name" value="2-enoyl-CoA Hydratase, Chain A, domain 1"/>
    <property type="match status" value="1"/>
</dbReference>
<evidence type="ECO:0000313" key="7">
    <source>
        <dbReference type="EMBL" id="MDM5270951.1"/>
    </source>
</evidence>
<keyword evidence="5" id="KW-0812">Transmembrane</keyword>
<keyword evidence="5" id="KW-1133">Transmembrane helix</keyword>
<dbReference type="NCBIfam" id="TIGR00706">
    <property type="entry name" value="SppA_dom"/>
    <property type="match status" value="1"/>
</dbReference>
<evidence type="ECO:0000256" key="3">
    <source>
        <dbReference type="ARBA" id="ARBA00022801"/>
    </source>
</evidence>
<evidence type="ECO:0000256" key="4">
    <source>
        <dbReference type="ARBA" id="ARBA00022825"/>
    </source>
</evidence>
<comment type="caution">
    <text evidence="7">The sequence shown here is derived from an EMBL/GenBank/DDBJ whole genome shotgun (WGS) entry which is preliminary data.</text>
</comment>
<dbReference type="SUPFAM" id="SSF52096">
    <property type="entry name" value="ClpP/crotonase"/>
    <property type="match status" value="1"/>
</dbReference>
<comment type="similarity">
    <text evidence="1">Belongs to the peptidase S49 family.</text>
</comment>
<evidence type="ECO:0000256" key="1">
    <source>
        <dbReference type="ARBA" id="ARBA00008683"/>
    </source>
</evidence>
<keyword evidence="5" id="KW-0472">Membrane</keyword>
<dbReference type="InterPro" id="IPR029045">
    <property type="entry name" value="ClpP/crotonase-like_dom_sf"/>
</dbReference>
<proteinExistence type="inferred from homology"/>
<keyword evidence="2" id="KW-0645">Protease</keyword>
<reference evidence="7" key="1">
    <citation type="submission" date="2023-01" db="EMBL/GenBank/DDBJ databases">
        <title>Sulfurovum sp. zt1-1 genome assembly.</title>
        <authorList>
            <person name="Wang J."/>
        </authorList>
    </citation>
    <scope>NUCLEOTIDE SEQUENCE</scope>
    <source>
        <strain evidence="7">Zt1-1</strain>
    </source>
</reference>
<sequence length="303" mass="34282">MEEVKDYQIKELKKRIFISNLKAWIVGIILIAEIAFFAMYFSKAGMFGEPVLGDNKVAVIHFDELITEKYTTKVMEKMDVIRKDKNFKEVLFVMGSPGGSPTASEELSEYLKAYQKDKNITMYIGSIAASGGYYIASAIQPLYANKNAIVGSIGVIMPHYNLGELAEKVGIEEDNLAAGKYKQPISLFKKVEGDEKKYIEDHLLMPTYENFINAVVANRGITKEKLLPFTEGKIYVANAPEIQGVLVDKITSLYQIKKEIRQRLGEKTVKFETMNLKDQPSFFPKVQVDMGVDKLLNQLSYRQ</sequence>
<keyword evidence="4" id="KW-0720">Serine protease</keyword>
<dbReference type="PANTHER" id="PTHR42987:SF4">
    <property type="entry name" value="PROTEASE SOHB-RELATED"/>
    <property type="match status" value="1"/>
</dbReference>
<name>A0ABT7QX86_9BACT</name>